<dbReference type="RefSeq" id="WP_371752605.1">
    <property type="nucleotide sequence ID" value="NZ_JAYJLD010000002.1"/>
</dbReference>
<evidence type="ECO:0000256" key="1">
    <source>
        <dbReference type="SAM" id="Phobius"/>
    </source>
</evidence>
<accession>A0ABU5ZDB9</accession>
<sequence>MNESWDTKYEWKAIALLSIAFGLVSLDRWIIAPLFPVIVQDLDYKYPEKTAQA</sequence>
<keyword evidence="1" id="KW-0472">Membrane</keyword>
<gene>
    <name evidence="2" type="ORF">VF724_02340</name>
</gene>
<evidence type="ECO:0000313" key="3">
    <source>
        <dbReference type="Proteomes" id="UP001310386"/>
    </source>
</evidence>
<dbReference type="SUPFAM" id="SSF103473">
    <property type="entry name" value="MFS general substrate transporter"/>
    <property type="match status" value="1"/>
</dbReference>
<feature type="transmembrane region" description="Helical" evidence="1">
    <location>
        <begin position="13"/>
        <end position="39"/>
    </location>
</feature>
<keyword evidence="1" id="KW-1133">Transmembrane helix</keyword>
<dbReference type="EMBL" id="JAYJLD010000002">
    <property type="protein sequence ID" value="MEB3100498.1"/>
    <property type="molecule type" value="Genomic_DNA"/>
</dbReference>
<evidence type="ECO:0008006" key="4">
    <source>
        <dbReference type="Google" id="ProtNLM"/>
    </source>
</evidence>
<protein>
    <recommendedName>
        <fullName evidence="4">MFS transporter</fullName>
    </recommendedName>
</protein>
<keyword evidence="3" id="KW-1185">Reference proteome</keyword>
<organism evidence="2 3">
    <name type="scientific">Ferviditalea candida</name>
    <dbReference type="NCBI Taxonomy" id="3108399"/>
    <lineage>
        <taxon>Bacteria</taxon>
        <taxon>Bacillati</taxon>
        <taxon>Bacillota</taxon>
        <taxon>Bacilli</taxon>
        <taxon>Bacillales</taxon>
        <taxon>Paenibacillaceae</taxon>
        <taxon>Ferviditalea</taxon>
    </lineage>
</organism>
<dbReference type="Proteomes" id="UP001310386">
    <property type="component" value="Unassembled WGS sequence"/>
</dbReference>
<keyword evidence="1" id="KW-0812">Transmembrane</keyword>
<dbReference type="InterPro" id="IPR036259">
    <property type="entry name" value="MFS_trans_sf"/>
</dbReference>
<comment type="caution">
    <text evidence="2">The sequence shown here is derived from an EMBL/GenBank/DDBJ whole genome shotgun (WGS) entry which is preliminary data.</text>
</comment>
<proteinExistence type="predicted"/>
<name>A0ABU5ZDB9_9BACL</name>
<reference evidence="2" key="1">
    <citation type="submission" date="2023-12" db="EMBL/GenBank/DDBJ databases">
        <title>Fervidustalea candida gen. nov., sp. nov., a novel member of the family Paenibacillaceae isolated from a geothermal area.</title>
        <authorList>
            <person name="Li W.-J."/>
            <person name="Jiao J.-Y."/>
            <person name="Chen Y."/>
        </authorList>
    </citation>
    <scope>NUCLEOTIDE SEQUENCE</scope>
    <source>
        <strain evidence="2">SYSU GA230002</strain>
    </source>
</reference>
<evidence type="ECO:0000313" key="2">
    <source>
        <dbReference type="EMBL" id="MEB3100498.1"/>
    </source>
</evidence>